<dbReference type="UniPathway" id="UPA00343"/>
<comment type="function">
    <text evidence="2">Catalyzes the specific phosphorylation of 1,6-anhydro-N-acetylmuramic acid (anhMurNAc) with the simultaneous cleavage of the 1,6-anhydro ring, generating MurNAc-6-P. Is required for the utilization of anhMurNAc either imported from the medium or derived from its own cell wall murein, and thus plays a role in cell wall recycling.</text>
</comment>
<reference evidence="3" key="1">
    <citation type="submission" date="2021-04" db="EMBL/GenBank/DDBJ databases">
        <authorList>
            <person name="Zhang D.-C."/>
        </authorList>
    </citation>
    <scope>NUCLEOTIDE SEQUENCE</scope>
    <source>
        <strain evidence="3">CGMCC 1.15697</strain>
    </source>
</reference>
<dbReference type="PANTHER" id="PTHR30605">
    <property type="entry name" value="ANHYDRO-N-ACETYLMURAMIC ACID KINASE"/>
    <property type="match status" value="1"/>
</dbReference>
<accession>A0A8J7RYE9</accession>
<evidence type="ECO:0000313" key="4">
    <source>
        <dbReference type="Proteomes" id="UP000672602"/>
    </source>
</evidence>
<dbReference type="HAMAP" id="MF_01270">
    <property type="entry name" value="AnhMurNAc_kinase"/>
    <property type="match status" value="1"/>
</dbReference>
<dbReference type="EC" id="2.7.1.170" evidence="2"/>
<comment type="caution">
    <text evidence="3">The sequence shown here is derived from an EMBL/GenBank/DDBJ whole genome shotgun (WGS) entry which is preliminary data.</text>
</comment>
<dbReference type="SUPFAM" id="SSF53067">
    <property type="entry name" value="Actin-like ATPase domain"/>
    <property type="match status" value="1"/>
</dbReference>
<dbReference type="NCBIfam" id="NF007141">
    <property type="entry name" value="PRK09585.1-5"/>
    <property type="match status" value="1"/>
</dbReference>
<proteinExistence type="inferred from homology"/>
<keyword evidence="1 2" id="KW-0119">Carbohydrate metabolism</keyword>
<comment type="catalytic activity">
    <reaction evidence="2">
        <text>1,6-anhydro-N-acetyl-beta-muramate + ATP + H2O = N-acetyl-D-muramate 6-phosphate + ADP + H(+)</text>
        <dbReference type="Rhea" id="RHEA:24952"/>
        <dbReference type="ChEBI" id="CHEBI:15377"/>
        <dbReference type="ChEBI" id="CHEBI:15378"/>
        <dbReference type="ChEBI" id="CHEBI:30616"/>
        <dbReference type="ChEBI" id="CHEBI:58690"/>
        <dbReference type="ChEBI" id="CHEBI:58722"/>
        <dbReference type="ChEBI" id="CHEBI:456216"/>
        <dbReference type="EC" id="2.7.1.170"/>
    </reaction>
</comment>
<dbReference type="PANTHER" id="PTHR30605:SF0">
    <property type="entry name" value="ANHYDRO-N-ACETYLMURAMIC ACID KINASE"/>
    <property type="match status" value="1"/>
</dbReference>
<organism evidence="3 4">
    <name type="scientific">Marivibrio halodurans</name>
    <dbReference type="NCBI Taxonomy" id="2039722"/>
    <lineage>
        <taxon>Bacteria</taxon>
        <taxon>Pseudomonadati</taxon>
        <taxon>Pseudomonadota</taxon>
        <taxon>Alphaproteobacteria</taxon>
        <taxon>Rhodospirillales</taxon>
        <taxon>Rhodospirillaceae</taxon>
        <taxon>Marivibrio</taxon>
    </lineage>
</organism>
<dbReference type="AlphaFoldDB" id="A0A8J7RYE9"/>
<dbReference type="InterPro" id="IPR005338">
    <property type="entry name" value="Anhydro_N_Ac-Mur_kinase"/>
</dbReference>
<sequence length="374" mass="38755">MKTLNAIGLMSGTSFDGIDVALIETDGDRLVRPRAAIARPYPDDARAALRHCLNATERSAALDAVERTVTVAQCAAVEALLEEAGVSAAAIDVVGFHGQTITHVPPRDGKAGWTWQLGDGQTMADRLGIPTVFDFRAADMAGGGEGAPLAPVYHRALAAAWAEFPAAFLNIGGVSNLTYLAGAEAVPIGFDTGPGNAPIDDLVAARLRLAMDAGGRIAAAGRVDPAALDRLMADPYFARPYPKSLDRNAFDLSPVEALGTEDAAATLVAFLVEGVARGADLLPTHPARWFVTGGGRRNPAIMAALADRLGVPVEPVEATGADGDVLEAEAFAYMAVRHLKGWPTSYPEMTGTAAPCVGGRLARPSAATVRAAQG</sequence>
<comment type="similarity">
    <text evidence="2">Belongs to the anhydro-N-acetylmuramic acid kinase family.</text>
</comment>
<keyword evidence="2" id="KW-0067">ATP-binding</keyword>
<dbReference type="Pfam" id="PF03702">
    <property type="entry name" value="AnmK"/>
    <property type="match status" value="1"/>
</dbReference>
<dbReference type="Gene3D" id="3.30.420.40">
    <property type="match status" value="2"/>
</dbReference>
<dbReference type="GO" id="GO:0009254">
    <property type="term" value="P:peptidoglycan turnover"/>
    <property type="evidence" value="ECO:0007669"/>
    <property type="project" value="UniProtKB-UniRule"/>
</dbReference>
<dbReference type="GO" id="GO:0005524">
    <property type="term" value="F:ATP binding"/>
    <property type="evidence" value="ECO:0007669"/>
    <property type="project" value="UniProtKB-UniRule"/>
</dbReference>
<comment type="pathway">
    <text evidence="2">Amino-sugar metabolism; 1,6-anhydro-N-acetylmuramate degradation.</text>
</comment>
<dbReference type="GO" id="GO:0016301">
    <property type="term" value="F:kinase activity"/>
    <property type="evidence" value="ECO:0007669"/>
    <property type="project" value="UniProtKB-KW"/>
</dbReference>
<protein>
    <recommendedName>
        <fullName evidence="2">Anhydro-N-acetylmuramic acid kinase</fullName>
        <ecNumber evidence="2">2.7.1.170</ecNumber>
    </recommendedName>
    <alternativeName>
        <fullName evidence="2">AnhMurNAc kinase</fullName>
    </alternativeName>
</protein>
<feature type="binding site" evidence="2">
    <location>
        <begin position="12"/>
        <end position="19"/>
    </location>
    <ligand>
        <name>ATP</name>
        <dbReference type="ChEBI" id="CHEBI:30616"/>
    </ligand>
</feature>
<dbReference type="GO" id="GO:0006040">
    <property type="term" value="P:amino sugar metabolic process"/>
    <property type="evidence" value="ECO:0007669"/>
    <property type="project" value="InterPro"/>
</dbReference>
<name>A0A8J7RYE9_9PROT</name>
<keyword evidence="2" id="KW-0547">Nucleotide-binding</keyword>
<dbReference type="GO" id="GO:0097175">
    <property type="term" value="P:1,6-anhydro-N-acetyl-beta-muramic acid catabolic process"/>
    <property type="evidence" value="ECO:0007669"/>
    <property type="project" value="UniProtKB-UniRule"/>
</dbReference>
<dbReference type="InterPro" id="IPR043129">
    <property type="entry name" value="ATPase_NBD"/>
</dbReference>
<evidence type="ECO:0000256" key="1">
    <source>
        <dbReference type="ARBA" id="ARBA00023277"/>
    </source>
</evidence>
<comment type="pathway">
    <text evidence="2">Cell wall biogenesis; peptidoglycan recycling.</text>
</comment>
<evidence type="ECO:0000313" key="3">
    <source>
        <dbReference type="EMBL" id="MBP5857027.1"/>
    </source>
</evidence>
<evidence type="ECO:0000256" key="2">
    <source>
        <dbReference type="HAMAP-Rule" id="MF_01270"/>
    </source>
</evidence>
<dbReference type="UniPathway" id="UPA00544"/>
<keyword evidence="2 3" id="KW-0418">Kinase</keyword>
<keyword evidence="2 3" id="KW-0808">Transferase</keyword>
<dbReference type="RefSeq" id="WP_210681595.1">
    <property type="nucleotide sequence ID" value="NZ_JAGMWN010000003.1"/>
</dbReference>
<dbReference type="EMBL" id="JAGMWN010000003">
    <property type="protein sequence ID" value="MBP5857027.1"/>
    <property type="molecule type" value="Genomic_DNA"/>
</dbReference>
<dbReference type="Proteomes" id="UP000672602">
    <property type="component" value="Unassembled WGS sequence"/>
</dbReference>
<gene>
    <name evidence="2" type="primary">anmK</name>
    <name evidence="3" type="ORF">KAJ83_08405</name>
</gene>
<keyword evidence="4" id="KW-1185">Reference proteome</keyword>
<dbReference type="GO" id="GO:0016773">
    <property type="term" value="F:phosphotransferase activity, alcohol group as acceptor"/>
    <property type="evidence" value="ECO:0007669"/>
    <property type="project" value="UniProtKB-UniRule"/>
</dbReference>